<feature type="non-terminal residue" evidence="1">
    <location>
        <position position="1"/>
    </location>
</feature>
<comment type="caution">
    <text evidence="1">The sequence shown here is derived from an EMBL/GenBank/DDBJ whole genome shotgun (WGS) entry which is preliminary data.</text>
</comment>
<dbReference type="Proteomes" id="UP000257109">
    <property type="component" value="Unassembled WGS sequence"/>
</dbReference>
<gene>
    <name evidence="1" type="ORF">CR513_16762</name>
</gene>
<sequence>MLLYSGEVAESPGGVVLPRKVVTPPMKLKILVPLKAFVAYFTDETISLLLGGWRGIRVRVLFTGKACEGSGE</sequence>
<organism evidence="1 2">
    <name type="scientific">Mucuna pruriens</name>
    <name type="common">Velvet bean</name>
    <name type="synonym">Dolichos pruriens</name>
    <dbReference type="NCBI Taxonomy" id="157652"/>
    <lineage>
        <taxon>Eukaryota</taxon>
        <taxon>Viridiplantae</taxon>
        <taxon>Streptophyta</taxon>
        <taxon>Embryophyta</taxon>
        <taxon>Tracheophyta</taxon>
        <taxon>Spermatophyta</taxon>
        <taxon>Magnoliopsida</taxon>
        <taxon>eudicotyledons</taxon>
        <taxon>Gunneridae</taxon>
        <taxon>Pentapetalae</taxon>
        <taxon>rosids</taxon>
        <taxon>fabids</taxon>
        <taxon>Fabales</taxon>
        <taxon>Fabaceae</taxon>
        <taxon>Papilionoideae</taxon>
        <taxon>50 kb inversion clade</taxon>
        <taxon>NPAAA clade</taxon>
        <taxon>indigoferoid/millettioid clade</taxon>
        <taxon>Phaseoleae</taxon>
        <taxon>Mucuna</taxon>
    </lineage>
</organism>
<accession>A0A371HBB5</accession>
<protein>
    <submittedName>
        <fullName evidence="1">Uncharacterized protein</fullName>
    </submittedName>
</protein>
<reference evidence="1" key="1">
    <citation type="submission" date="2018-05" db="EMBL/GenBank/DDBJ databases">
        <title>Draft genome of Mucuna pruriens seed.</title>
        <authorList>
            <person name="Nnadi N.E."/>
            <person name="Vos R."/>
            <person name="Hasami M.H."/>
            <person name="Devisetty U.K."/>
            <person name="Aguiy J.C."/>
        </authorList>
    </citation>
    <scope>NUCLEOTIDE SEQUENCE [LARGE SCALE GENOMIC DNA]</scope>
    <source>
        <strain evidence="1">JCA_2017</strain>
    </source>
</reference>
<dbReference type="EMBL" id="QJKJ01003073">
    <property type="protein sequence ID" value="RDY00096.1"/>
    <property type="molecule type" value="Genomic_DNA"/>
</dbReference>
<name>A0A371HBB5_MUCPR</name>
<proteinExistence type="predicted"/>
<evidence type="ECO:0000313" key="1">
    <source>
        <dbReference type="EMBL" id="RDY00096.1"/>
    </source>
</evidence>
<evidence type="ECO:0000313" key="2">
    <source>
        <dbReference type="Proteomes" id="UP000257109"/>
    </source>
</evidence>
<keyword evidence="2" id="KW-1185">Reference proteome</keyword>
<dbReference type="AlphaFoldDB" id="A0A371HBB5"/>